<proteinExistence type="inferred from homology"/>
<gene>
    <name evidence="5" type="ORF">DKW60_00835</name>
</gene>
<accession>A0A317CR74</accession>
<keyword evidence="4" id="KW-0456">Lyase</keyword>
<evidence type="ECO:0000256" key="2">
    <source>
        <dbReference type="ARBA" id="ARBA00006472"/>
    </source>
</evidence>
<dbReference type="GO" id="GO:0006729">
    <property type="term" value="P:tetrahydrobiopterin biosynthetic process"/>
    <property type="evidence" value="ECO:0007669"/>
    <property type="project" value="InterPro"/>
</dbReference>
<evidence type="ECO:0000313" key="6">
    <source>
        <dbReference type="Proteomes" id="UP000245539"/>
    </source>
</evidence>
<evidence type="ECO:0000256" key="3">
    <source>
        <dbReference type="ARBA" id="ARBA00013252"/>
    </source>
</evidence>
<dbReference type="RefSeq" id="WP_109835767.1">
    <property type="nucleotide sequence ID" value="NZ_QGKM01000002.1"/>
</dbReference>
<dbReference type="OrthoDB" id="5297462at2"/>
<reference evidence="5 6" key="1">
    <citation type="submission" date="2018-05" db="EMBL/GenBank/DDBJ databases">
        <title>Leucothrix arctica sp. nov., isolated from Arctic seawater.</title>
        <authorList>
            <person name="Choi A."/>
            <person name="Baek K."/>
        </authorList>
    </citation>
    <scope>NUCLEOTIDE SEQUENCE [LARGE SCALE GENOMIC DNA]</scope>
    <source>
        <strain evidence="5 6">JCM 18388</strain>
    </source>
</reference>
<keyword evidence="6" id="KW-1185">Reference proteome</keyword>
<dbReference type="Proteomes" id="UP000245539">
    <property type="component" value="Unassembled WGS sequence"/>
</dbReference>
<dbReference type="AlphaFoldDB" id="A0A317CR74"/>
<dbReference type="InterPro" id="IPR036428">
    <property type="entry name" value="PCD_sf"/>
</dbReference>
<dbReference type="Pfam" id="PF01329">
    <property type="entry name" value="Pterin_4a"/>
    <property type="match status" value="1"/>
</dbReference>
<comment type="similarity">
    <text evidence="2">Belongs to the pterin-4-alpha-carbinolamine dehydratase family.</text>
</comment>
<comment type="caution">
    <text evidence="5">The sequence shown here is derived from an EMBL/GenBank/DDBJ whole genome shotgun (WGS) entry which is preliminary data.</text>
</comment>
<organism evidence="5 6">
    <name type="scientific">Leucothrix pacifica</name>
    <dbReference type="NCBI Taxonomy" id="1247513"/>
    <lineage>
        <taxon>Bacteria</taxon>
        <taxon>Pseudomonadati</taxon>
        <taxon>Pseudomonadota</taxon>
        <taxon>Gammaproteobacteria</taxon>
        <taxon>Thiotrichales</taxon>
        <taxon>Thiotrichaceae</taxon>
        <taxon>Leucothrix</taxon>
    </lineage>
</organism>
<dbReference type="EC" id="4.2.1.96" evidence="3"/>
<evidence type="ECO:0000256" key="4">
    <source>
        <dbReference type="ARBA" id="ARBA00023239"/>
    </source>
</evidence>
<protein>
    <recommendedName>
        <fullName evidence="3">4a-hydroxytetrahydrobiopterin dehydratase</fullName>
        <ecNumber evidence="3">4.2.1.96</ecNumber>
    </recommendedName>
</protein>
<dbReference type="Gene3D" id="3.30.1360.20">
    <property type="entry name" value="Transcriptional coactivator/pterin dehydratase"/>
    <property type="match status" value="1"/>
</dbReference>
<evidence type="ECO:0000256" key="1">
    <source>
        <dbReference type="ARBA" id="ARBA00001554"/>
    </source>
</evidence>
<dbReference type="GO" id="GO:0008124">
    <property type="term" value="F:4-alpha-hydroxytetrahydrobiopterin dehydratase activity"/>
    <property type="evidence" value="ECO:0007669"/>
    <property type="project" value="UniProtKB-EC"/>
</dbReference>
<dbReference type="InterPro" id="IPR001533">
    <property type="entry name" value="Pterin_deHydtase"/>
</dbReference>
<sequence>MSAENLDQAWKVSKRPANISRSFQFETYDALRQFLDDLADVSEKAGYYPNLNFTRTQVNVSIESDADELGSREYQFAEQTDALLTQQAA</sequence>
<evidence type="ECO:0000313" key="5">
    <source>
        <dbReference type="EMBL" id="PWR00592.1"/>
    </source>
</evidence>
<name>A0A317CR74_9GAMM</name>
<dbReference type="SUPFAM" id="SSF55248">
    <property type="entry name" value="PCD-like"/>
    <property type="match status" value="1"/>
</dbReference>
<comment type="catalytic activity">
    <reaction evidence="1">
        <text>(4aS,6R)-4a-hydroxy-L-erythro-5,6,7,8-tetrahydrobiopterin = (6R)-L-erythro-6,7-dihydrobiopterin + H2O</text>
        <dbReference type="Rhea" id="RHEA:11920"/>
        <dbReference type="ChEBI" id="CHEBI:15377"/>
        <dbReference type="ChEBI" id="CHEBI:15642"/>
        <dbReference type="ChEBI" id="CHEBI:43120"/>
        <dbReference type="EC" id="4.2.1.96"/>
    </reaction>
</comment>
<dbReference type="EMBL" id="QGKM01000002">
    <property type="protein sequence ID" value="PWR00592.1"/>
    <property type="molecule type" value="Genomic_DNA"/>
</dbReference>